<dbReference type="SUPFAM" id="SSF53335">
    <property type="entry name" value="S-adenosyl-L-methionine-dependent methyltransferases"/>
    <property type="match status" value="1"/>
</dbReference>
<dbReference type="EMBL" id="LAZR01004262">
    <property type="protein sequence ID" value="KKN10243.1"/>
    <property type="molecule type" value="Genomic_DNA"/>
</dbReference>
<keyword evidence="2" id="KW-0808">Transferase</keyword>
<dbReference type="AlphaFoldDB" id="A0A0F9QYL8"/>
<dbReference type="Gene3D" id="3.40.50.150">
    <property type="entry name" value="Vaccinia Virus protein VP39"/>
    <property type="match status" value="1"/>
</dbReference>
<dbReference type="PANTHER" id="PTHR40048">
    <property type="entry name" value="RHAMNOSYL O-METHYLTRANSFERASE"/>
    <property type="match status" value="1"/>
</dbReference>
<gene>
    <name evidence="3" type="ORF">LCGC14_1038570</name>
</gene>
<organism evidence="3">
    <name type="scientific">marine sediment metagenome</name>
    <dbReference type="NCBI Taxonomy" id="412755"/>
    <lineage>
        <taxon>unclassified sequences</taxon>
        <taxon>metagenomes</taxon>
        <taxon>ecological metagenomes</taxon>
    </lineage>
</organism>
<evidence type="ECO:0000256" key="2">
    <source>
        <dbReference type="ARBA" id="ARBA00022679"/>
    </source>
</evidence>
<dbReference type="Pfam" id="PF13578">
    <property type="entry name" value="Methyltransf_24"/>
    <property type="match status" value="1"/>
</dbReference>
<dbReference type="PANTHER" id="PTHR40048:SF1">
    <property type="entry name" value="RHAMNOSYL O-METHYLTRANSFERASE"/>
    <property type="match status" value="1"/>
</dbReference>
<dbReference type="GO" id="GO:0008168">
    <property type="term" value="F:methyltransferase activity"/>
    <property type="evidence" value="ECO:0007669"/>
    <property type="project" value="UniProtKB-KW"/>
</dbReference>
<evidence type="ECO:0000256" key="1">
    <source>
        <dbReference type="ARBA" id="ARBA00022603"/>
    </source>
</evidence>
<dbReference type="GO" id="GO:0032259">
    <property type="term" value="P:methylation"/>
    <property type="evidence" value="ECO:0007669"/>
    <property type="project" value="UniProtKB-KW"/>
</dbReference>
<dbReference type="GO" id="GO:0005886">
    <property type="term" value="C:plasma membrane"/>
    <property type="evidence" value="ECO:0007669"/>
    <property type="project" value="TreeGrafter"/>
</dbReference>
<dbReference type="InterPro" id="IPR029063">
    <property type="entry name" value="SAM-dependent_MTases_sf"/>
</dbReference>
<sequence>MNSIKNLYWKIPIFLRKAIFIIYSKGMRLLNPIILLKLNKGKFLNKEIKEINNINDAIKFAFSFQYLAFTIRTGQIKYEIIKLLEIIKDLNSKIILEIGTAGGGTLFLFTKVAEHDSTIISVDLPGGNFGGGYTKWKIPIYQSFTKRNQKIKLFREDSHNPETFKLIKNFLENKKIDFLFIDGDHTYDGVKKDFEMYSGLVKKGGIIAFHDIAKCLPEVGCEVSRYWNEIKHDYQFLEIIEDTNQKWAGIGVLYIK</sequence>
<comment type="caution">
    <text evidence="3">The sequence shown here is derived from an EMBL/GenBank/DDBJ whole genome shotgun (WGS) entry which is preliminary data.</text>
</comment>
<keyword evidence="1" id="KW-0489">Methyltransferase</keyword>
<name>A0A0F9QYL8_9ZZZZ</name>
<protein>
    <recommendedName>
        <fullName evidence="4">Class I SAM-dependent methyltransferase</fullName>
    </recommendedName>
</protein>
<evidence type="ECO:0000313" key="3">
    <source>
        <dbReference type="EMBL" id="KKN10243.1"/>
    </source>
</evidence>
<reference evidence="3" key="1">
    <citation type="journal article" date="2015" name="Nature">
        <title>Complex archaea that bridge the gap between prokaryotes and eukaryotes.</title>
        <authorList>
            <person name="Spang A."/>
            <person name="Saw J.H."/>
            <person name="Jorgensen S.L."/>
            <person name="Zaremba-Niedzwiedzka K."/>
            <person name="Martijn J."/>
            <person name="Lind A.E."/>
            <person name="van Eijk R."/>
            <person name="Schleper C."/>
            <person name="Guy L."/>
            <person name="Ettema T.J."/>
        </authorList>
    </citation>
    <scope>NUCLEOTIDE SEQUENCE</scope>
</reference>
<proteinExistence type="predicted"/>
<evidence type="ECO:0008006" key="4">
    <source>
        <dbReference type="Google" id="ProtNLM"/>
    </source>
</evidence>
<accession>A0A0F9QYL8</accession>